<comment type="caution">
    <text evidence="1">The sequence shown here is derived from an EMBL/GenBank/DDBJ whole genome shotgun (WGS) entry which is preliminary data.</text>
</comment>
<name>J9GJW6_9ZZZZ</name>
<evidence type="ECO:0000313" key="1">
    <source>
        <dbReference type="EMBL" id="EJX08022.1"/>
    </source>
</evidence>
<dbReference type="EMBL" id="AMCI01000726">
    <property type="protein sequence ID" value="EJX08022.1"/>
    <property type="molecule type" value="Genomic_DNA"/>
</dbReference>
<sequence>MTSCLVLAAKSYGMAHYLDFLSRFRGLERSLLVE</sequence>
<protein>
    <submittedName>
        <fullName evidence="1">Uncharacterized protein</fullName>
    </submittedName>
</protein>
<reference evidence="1" key="1">
    <citation type="journal article" date="2012" name="PLoS ONE">
        <title>Gene sets for utilization of primary and secondary nutrition supplies in the distal gut of endangered iberian lynx.</title>
        <authorList>
            <person name="Alcaide M."/>
            <person name="Messina E."/>
            <person name="Richter M."/>
            <person name="Bargiela R."/>
            <person name="Peplies J."/>
            <person name="Huws S.A."/>
            <person name="Newbold C.J."/>
            <person name="Golyshin P.N."/>
            <person name="Simon M.A."/>
            <person name="Lopez G."/>
            <person name="Yakimov M.M."/>
            <person name="Ferrer M."/>
        </authorList>
    </citation>
    <scope>NUCLEOTIDE SEQUENCE</scope>
</reference>
<accession>J9GJW6</accession>
<dbReference type="AlphaFoldDB" id="J9GJW6"/>
<proteinExistence type="predicted"/>
<organism evidence="1">
    <name type="scientific">gut metagenome</name>
    <dbReference type="NCBI Taxonomy" id="749906"/>
    <lineage>
        <taxon>unclassified sequences</taxon>
        <taxon>metagenomes</taxon>
        <taxon>organismal metagenomes</taxon>
    </lineage>
</organism>
<gene>
    <name evidence="1" type="ORF">EVA_03867</name>
</gene>